<dbReference type="AlphaFoldDB" id="A0A1H2TW04"/>
<protein>
    <submittedName>
        <fullName evidence="1">Uncharacterized protein</fullName>
    </submittedName>
</protein>
<dbReference type="STRING" id="1545044.SAMN05444276_1011098"/>
<evidence type="ECO:0000313" key="2">
    <source>
        <dbReference type="Proteomes" id="UP000182944"/>
    </source>
</evidence>
<name>A0A1H2TW04_9RHOB</name>
<evidence type="ECO:0000313" key="1">
    <source>
        <dbReference type="EMBL" id="SDW48085.1"/>
    </source>
</evidence>
<accession>A0A1H2TW04</accession>
<organism evidence="1 2">
    <name type="scientific">Paracoccus sanguinis</name>
    <dbReference type="NCBI Taxonomy" id="1545044"/>
    <lineage>
        <taxon>Bacteria</taxon>
        <taxon>Pseudomonadati</taxon>
        <taxon>Pseudomonadota</taxon>
        <taxon>Alphaproteobacteria</taxon>
        <taxon>Rhodobacterales</taxon>
        <taxon>Paracoccaceae</taxon>
        <taxon>Paracoccus</taxon>
    </lineage>
</organism>
<reference evidence="2" key="1">
    <citation type="submission" date="2016-10" db="EMBL/GenBank/DDBJ databases">
        <authorList>
            <person name="Varghese N."/>
            <person name="Submissions S."/>
        </authorList>
    </citation>
    <scope>NUCLEOTIDE SEQUENCE [LARGE SCALE GENOMIC DNA]</scope>
    <source>
        <strain evidence="2">DSM 29303</strain>
    </source>
</reference>
<dbReference type="RefSeq" id="WP_156113502.1">
    <property type="nucleotide sequence ID" value="NZ_CP051542.1"/>
</dbReference>
<sequence length="55" mass="5485">MGADPAALWKAAAILVATVAALANLRRAGATANPTVFRLLTVGMLAVAVVAVLVI</sequence>
<keyword evidence="2" id="KW-1185">Reference proteome</keyword>
<gene>
    <name evidence="1" type="ORF">SAMN05444276_1011098</name>
</gene>
<dbReference type="Proteomes" id="UP000182944">
    <property type="component" value="Unassembled WGS sequence"/>
</dbReference>
<dbReference type="EMBL" id="FNNA01000001">
    <property type="protein sequence ID" value="SDW48085.1"/>
    <property type="molecule type" value="Genomic_DNA"/>
</dbReference>
<proteinExistence type="predicted"/>